<keyword evidence="5" id="KW-0479">Metal-binding</keyword>
<dbReference type="SMART" id="SM01011">
    <property type="entry name" value="AMP_N"/>
    <property type="match status" value="1"/>
</dbReference>
<reference evidence="9 10" key="1">
    <citation type="submission" date="2019-02" db="EMBL/GenBank/DDBJ databases">
        <title>Pedobacter sp. nov., a novel speices isolated from soil of pinguins habitat in Antarcitica.</title>
        <authorList>
            <person name="He R.-H."/>
        </authorList>
    </citation>
    <scope>NUCLEOTIDE SEQUENCE [LARGE SCALE GENOMIC DNA]</scope>
    <source>
        <strain evidence="9 10">E01020</strain>
    </source>
</reference>
<dbReference type="SUPFAM" id="SSF53092">
    <property type="entry name" value="Creatinase/prolidase N-terminal domain"/>
    <property type="match status" value="1"/>
</dbReference>
<evidence type="ECO:0000256" key="5">
    <source>
        <dbReference type="ARBA" id="ARBA00022723"/>
    </source>
</evidence>
<proteinExistence type="inferred from homology"/>
<comment type="similarity">
    <text evidence="3">Belongs to the peptidase M24B family.</text>
</comment>
<dbReference type="Gene3D" id="3.90.230.10">
    <property type="entry name" value="Creatinase/methionine aminopeptidase superfamily"/>
    <property type="match status" value="1"/>
</dbReference>
<dbReference type="RefSeq" id="WP_133262496.1">
    <property type="nucleotide sequence ID" value="NZ_SJCY01000005.1"/>
</dbReference>
<dbReference type="Gene3D" id="3.40.350.10">
    <property type="entry name" value="Creatinase/prolidase N-terminal domain"/>
    <property type="match status" value="1"/>
</dbReference>
<sequence>MFNKEIYIDRRRKLLSTVNSGLILLMGNEESSINYHDNQYPFRQDSNFLYFFGIDRPGLVGLIDVDANESMLFGDDVSVEDIVWTGPMPSLAQQGSEVGVSKTANYKSVHNYLDKALKAKQHIHFLPPYRPENAAKLNYWLNIPLEKLKDESSVILIKAIVAQRAVKSAEEVAEIEIAVNTTIDMQTEAARLAQDGVSETHIAGVIHGIALSAGGHLAFPTILTVNGQILHNHSQGNILHNGQMLLVDCGAETAMHYGGDLTRTSPVSQKFTSRQKELYDIVVDAHEAAVNFLKPGKYYKDAHLLACETLVNGLKSVGLMKGDTKDAVAQGAHAMFFQCGLGHLMGLDTHDMEDLGEQYVGYTDELKKSTQFGLKSLRLGRQVEEGFVLTVEPGIYIIPELIDLWKSENKFLDFINYDNLEKYKDFGGIRIEEDLLITENGNRILGKNLPRNTELLKPNN</sequence>
<dbReference type="EC" id="3.4.11.9" evidence="4"/>
<keyword evidence="10" id="KW-1185">Reference proteome</keyword>
<evidence type="ECO:0000256" key="7">
    <source>
        <dbReference type="ARBA" id="ARBA00023211"/>
    </source>
</evidence>
<dbReference type="GO" id="GO:0006508">
    <property type="term" value="P:proteolysis"/>
    <property type="evidence" value="ECO:0007669"/>
    <property type="project" value="TreeGrafter"/>
</dbReference>
<evidence type="ECO:0000256" key="1">
    <source>
        <dbReference type="ARBA" id="ARBA00001424"/>
    </source>
</evidence>
<dbReference type="InterPro" id="IPR000994">
    <property type="entry name" value="Pept_M24"/>
</dbReference>
<dbReference type="InterPro" id="IPR052433">
    <property type="entry name" value="X-Pro_dipept-like"/>
</dbReference>
<dbReference type="GO" id="GO:0030145">
    <property type="term" value="F:manganese ion binding"/>
    <property type="evidence" value="ECO:0007669"/>
    <property type="project" value="InterPro"/>
</dbReference>
<keyword evidence="7" id="KW-0464">Manganese</keyword>
<dbReference type="InterPro" id="IPR007865">
    <property type="entry name" value="Aminopep_P_N"/>
</dbReference>
<dbReference type="EMBL" id="SJCY01000005">
    <property type="protein sequence ID" value="TDG36251.1"/>
    <property type="molecule type" value="Genomic_DNA"/>
</dbReference>
<evidence type="ECO:0000313" key="10">
    <source>
        <dbReference type="Proteomes" id="UP000295668"/>
    </source>
</evidence>
<evidence type="ECO:0000313" key="9">
    <source>
        <dbReference type="EMBL" id="TDG36251.1"/>
    </source>
</evidence>
<dbReference type="PANTHER" id="PTHR43226">
    <property type="entry name" value="XAA-PRO AMINOPEPTIDASE 3"/>
    <property type="match status" value="1"/>
</dbReference>
<feature type="domain" description="Aminopeptidase P N-terminal" evidence="8">
    <location>
        <begin position="2"/>
        <end position="134"/>
    </location>
</feature>
<evidence type="ECO:0000256" key="2">
    <source>
        <dbReference type="ARBA" id="ARBA00001936"/>
    </source>
</evidence>
<dbReference type="SUPFAM" id="SSF55920">
    <property type="entry name" value="Creatinase/aminopeptidase"/>
    <property type="match status" value="1"/>
</dbReference>
<dbReference type="GO" id="GO:0070006">
    <property type="term" value="F:metalloaminopeptidase activity"/>
    <property type="evidence" value="ECO:0007669"/>
    <property type="project" value="InterPro"/>
</dbReference>
<dbReference type="AlphaFoldDB" id="A0A4R5MKR7"/>
<dbReference type="Pfam" id="PF05195">
    <property type="entry name" value="AMP_N"/>
    <property type="match status" value="1"/>
</dbReference>
<dbReference type="PANTHER" id="PTHR43226:SF4">
    <property type="entry name" value="XAA-PRO AMINOPEPTIDASE 3"/>
    <property type="match status" value="1"/>
</dbReference>
<accession>A0A4R5MKR7</accession>
<dbReference type="Pfam" id="PF00557">
    <property type="entry name" value="Peptidase_M24"/>
    <property type="match status" value="1"/>
</dbReference>
<dbReference type="OrthoDB" id="9806388at2"/>
<organism evidence="9 10">
    <name type="scientific">Pedobacter changchengzhani</name>
    <dbReference type="NCBI Taxonomy" id="2529274"/>
    <lineage>
        <taxon>Bacteria</taxon>
        <taxon>Pseudomonadati</taxon>
        <taxon>Bacteroidota</taxon>
        <taxon>Sphingobacteriia</taxon>
        <taxon>Sphingobacteriales</taxon>
        <taxon>Sphingobacteriaceae</taxon>
        <taxon>Pedobacter</taxon>
    </lineage>
</organism>
<comment type="catalytic activity">
    <reaction evidence="1">
        <text>Release of any N-terminal amino acid, including proline, that is linked to proline, even from a dipeptide or tripeptide.</text>
        <dbReference type="EC" id="3.4.11.9"/>
    </reaction>
</comment>
<name>A0A4R5MKR7_9SPHI</name>
<evidence type="ECO:0000259" key="8">
    <source>
        <dbReference type="SMART" id="SM01011"/>
    </source>
</evidence>
<dbReference type="InterPro" id="IPR029149">
    <property type="entry name" value="Creatin/AminoP/Spt16_N"/>
</dbReference>
<dbReference type="Proteomes" id="UP000295668">
    <property type="component" value="Unassembled WGS sequence"/>
</dbReference>
<dbReference type="GO" id="GO:0005829">
    <property type="term" value="C:cytosol"/>
    <property type="evidence" value="ECO:0007669"/>
    <property type="project" value="TreeGrafter"/>
</dbReference>
<comment type="cofactor">
    <cofactor evidence="2">
        <name>Mn(2+)</name>
        <dbReference type="ChEBI" id="CHEBI:29035"/>
    </cofactor>
</comment>
<evidence type="ECO:0000256" key="6">
    <source>
        <dbReference type="ARBA" id="ARBA00022801"/>
    </source>
</evidence>
<keyword evidence="6" id="KW-0378">Hydrolase</keyword>
<gene>
    <name evidence="9" type="ORF">EZJ43_09615</name>
</gene>
<comment type="caution">
    <text evidence="9">The sequence shown here is derived from an EMBL/GenBank/DDBJ whole genome shotgun (WGS) entry which is preliminary data.</text>
</comment>
<protein>
    <recommendedName>
        <fullName evidence="4">Xaa-Pro aminopeptidase</fullName>
        <ecNumber evidence="4">3.4.11.9</ecNumber>
    </recommendedName>
</protein>
<evidence type="ECO:0000256" key="4">
    <source>
        <dbReference type="ARBA" id="ARBA00012574"/>
    </source>
</evidence>
<evidence type="ECO:0000256" key="3">
    <source>
        <dbReference type="ARBA" id="ARBA00008766"/>
    </source>
</evidence>
<dbReference type="InterPro" id="IPR036005">
    <property type="entry name" value="Creatinase/aminopeptidase-like"/>
</dbReference>